<evidence type="ECO:0000313" key="5">
    <source>
        <dbReference type="EMBL" id="KAE9990966.1"/>
    </source>
</evidence>
<gene>
    <name evidence="3" type="ORF">BLS_010016</name>
    <name evidence="5" type="ORF">EG327_000679</name>
    <name evidence="4" type="ORF">EG328_008698</name>
</gene>
<dbReference type="EMBL" id="WNWR01000114">
    <property type="protein sequence ID" value="KAE9990966.1"/>
    <property type="molecule type" value="Genomic_DNA"/>
</dbReference>
<proteinExistence type="predicted"/>
<evidence type="ECO:0000259" key="2">
    <source>
        <dbReference type="Pfam" id="PF00656"/>
    </source>
</evidence>
<dbReference type="GO" id="GO:0004197">
    <property type="term" value="F:cysteine-type endopeptidase activity"/>
    <property type="evidence" value="ECO:0007669"/>
    <property type="project" value="InterPro"/>
</dbReference>
<dbReference type="EMBL" id="WNWS01000005">
    <property type="protein sequence ID" value="KAE9988681.1"/>
    <property type="molecule type" value="Genomic_DNA"/>
</dbReference>
<evidence type="ECO:0000313" key="4">
    <source>
        <dbReference type="EMBL" id="KAE9988681.1"/>
    </source>
</evidence>
<dbReference type="Gene3D" id="3.40.50.1460">
    <property type="match status" value="1"/>
</dbReference>
<sequence>MQSTKSRSNLAGSASLGQQVTPTAVPQAAAAEYTKRQILWDRRMQTATGPRRRYQKTVVLLVSFKQTDLKNLHNEVDELGQVFVEEYGFKVDRALLGTDNAQKELLYFLAKFVMDHDEKNTLLIVYYAGHGWAPPDEHDEMLLNGQQNNATSRVDYVKWHDAEATLARADGDVFAIFDCCNAGRVCQYRGAPVRFEILGACSADQVTEIPGEASFTRALIWALKKLRLKTDCTFPTSELQRTIKDAPKFPKDQQPPLAHRYAASPDHIIIAPYEKVDQKFASSEDLSLERTDSREGKDKLDISEYFDIRLHFSELITEERFILTADALKELIEKPTSALSIERISYLGSDSLIWANVRPHALWWLESTRLKKASPTRSEQEHDVEAISKLRMLKIPQNKSPAPVLDLPSSATSERSTCSMATTCVGEAGNGEFKDSSPTSERLTSKYNESAAQVKAEPALELAEGKKRPISEVEGRTPDSSCKKLKAVRVGRQSSVRN</sequence>
<reference evidence="4 6" key="1">
    <citation type="submission" date="2018-12" db="EMBL/GenBank/DDBJ databases">
        <title>Venturia inaequalis Genome Resource.</title>
        <authorList>
            <person name="Lichtner F.J."/>
        </authorList>
    </citation>
    <scope>NUCLEOTIDE SEQUENCE [LARGE SCALE GENOMIC DNA]</scope>
    <source>
        <strain evidence="4 6">120213</strain>
        <strain evidence="3">Bline_iso_100314</strain>
        <strain evidence="5 7">DMI_063113</strain>
    </source>
</reference>
<evidence type="ECO:0000313" key="3">
    <source>
        <dbReference type="EMBL" id="KAE9962787.1"/>
    </source>
</evidence>
<name>A0A8H3VHU3_VENIN</name>
<dbReference type="EMBL" id="WNWQ01000966">
    <property type="protein sequence ID" value="KAE9962787.1"/>
    <property type="molecule type" value="Genomic_DNA"/>
</dbReference>
<evidence type="ECO:0000313" key="6">
    <source>
        <dbReference type="Proteomes" id="UP000447873"/>
    </source>
</evidence>
<dbReference type="Proteomes" id="UP000433883">
    <property type="component" value="Unassembled WGS sequence"/>
</dbReference>
<evidence type="ECO:0000313" key="7">
    <source>
        <dbReference type="Proteomes" id="UP000490939"/>
    </source>
</evidence>
<feature type="compositionally biased region" description="Basic and acidic residues" evidence="1">
    <location>
        <begin position="463"/>
        <end position="477"/>
    </location>
</feature>
<feature type="region of interest" description="Disordered" evidence="1">
    <location>
        <begin position="427"/>
        <end position="498"/>
    </location>
</feature>
<protein>
    <recommendedName>
        <fullName evidence="2">Peptidase C14 caspase domain-containing protein</fullName>
    </recommendedName>
</protein>
<keyword evidence="7" id="KW-1185">Reference proteome</keyword>
<dbReference type="Pfam" id="PF00656">
    <property type="entry name" value="Peptidase_C14"/>
    <property type="match status" value="1"/>
</dbReference>
<dbReference type="AlphaFoldDB" id="A0A8H3VHU3"/>
<dbReference type="InterPro" id="IPR011600">
    <property type="entry name" value="Pept_C14_caspase"/>
</dbReference>
<comment type="caution">
    <text evidence="4">The sequence shown here is derived from an EMBL/GenBank/DDBJ whole genome shotgun (WGS) entry which is preliminary data.</text>
</comment>
<feature type="compositionally biased region" description="Polar residues" evidence="1">
    <location>
        <begin position="436"/>
        <end position="451"/>
    </location>
</feature>
<dbReference type="Proteomes" id="UP000490939">
    <property type="component" value="Unassembled WGS sequence"/>
</dbReference>
<feature type="domain" description="Peptidase C14 caspase" evidence="2">
    <location>
        <begin position="63"/>
        <end position="187"/>
    </location>
</feature>
<dbReference type="GO" id="GO:0006508">
    <property type="term" value="P:proteolysis"/>
    <property type="evidence" value="ECO:0007669"/>
    <property type="project" value="InterPro"/>
</dbReference>
<dbReference type="Proteomes" id="UP000447873">
    <property type="component" value="Unassembled WGS sequence"/>
</dbReference>
<organism evidence="4 6">
    <name type="scientific">Venturia inaequalis</name>
    <name type="common">Apple scab fungus</name>
    <dbReference type="NCBI Taxonomy" id="5025"/>
    <lineage>
        <taxon>Eukaryota</taxon>
        <taxon>Fungi</taxon>
        <taxon>Dikarya</taxon>
        <taxon>Ascomycota</taxon>
        <taxon>Pezizomycotina</taxon>
        <taxon>Dothideomycetes</taxon>
        <taxon>Pleosporomycetidae</taxon>
        <taxon>Venturiales</taxon>
        <taxon>Venturiaceae</taxon>
        <taxon>Venturia</taxon>
    </lineage>
</organism>
<accession>A0A8H3VHU3</accession>
<evidence type="ECO:0000256" key="1">
    <source>
        <dbReference type="SAM" id="MobiDB-lite"/>
    </source>
</evidence>